<keyword evidence="3" id="KW-0378">Hydrolase</keyword>
<dbReference type="Gene3D" id="3.30.1520.20">
    <property type="entry name" value="Exonuclease ExoI, domain 2"/>
    <property type="match status" value="1"/>
</dbReference>
<keyword evidence="3" id="KW-0269">Exonuclease</keyword>
<dbReference type="InterPro" id="IPR058561">
    <property type="entry name" value="Exonuc_1_C"/>
</dbReference>
<evidence type="ECO:0000259" key="2">
    <source>
        <dbReference type="PROSITE" id="PS51785"/>
    </source>
</evidence>
<keyword evidence="3" id="KW-0540">Nuclease</keyword>
<dbReference type="SMART" id="SM00479">
    <property type="entry name" value="EXOIII"/>
    <property type="match status" value="1"/>
</dbReference>
<dbReference type="InterPro" id="IPR012337">
    <property type="entry name" value="RNaseH-like_sf"/>
</dbReference>
<dbReference type="Pfam" id="PF00929">
    <property type="entry name" value="RNase_T"/>
    <property type="match status" value="1"/>
</dbReference>
<dbReference type="AlphaFoldDB" id="A0A9E8CSJ5"/>
<dbReference type="InterPro" id="IPR038649">
    <property type="entry name" value="EXOI_SH3_sf"/>
</dbReference>
<organism evidence="3">
    <name type="scientific">Bosea sp. NBC_00436</name>
    <dbReference type="NCBI Taxonomy" id="2969620"/>
    <lineage>
        <taxon>Bacteria</taxon>
        <taxon>Pseudomonadati</taxon>
        <taxon>Pseudomonadota</taxon>
        <taxon>Alphaproteobacteria</taxon>
        <taxon>Hyphomicrobiales</taxon>
        <taxon>Boseaceae</taxon>
        <taxon>Bosea</taxon>
    </lineage>
</organism>
<sequence>MSSFIIYDLETTGLEPAWNVPLQAALIHTDEELRPLGELSLRCALPAHIVPSPGALLTTGIRPEQLEQAPMTSLDMLGQIARAIRAWSPATVVGYNILHYDEEVLRHSFFSHLLPPYATQAPGLKRADLLIMLRAAIMLEPGAITIPLDGNGKRSLKLGAVCRANGIPLAEDEAHDALFDARATLALFRLLRERAPRSIALMLANAHKSGPIRLLARGDLICLGGHAALVPAVGIRPNPDNATSWAVADLSIDPAGYLDGTAEEIASLLTRSGPRPMRMVKTNAQPIVLGWEDAQHALPTDRLDDAVYHDRARRIRQHPTFQRHLTAALKNRFADREPSPHHEATLYSGGFLSDADARVCARWHELPWDQRGALVKHMGDIRLQAFANRQMFLHAPECLSHEAWRKGRDWLRERLTTEADVPWLTLPKALLDVAELRASLDPQDADRHAHLDAIESWLHERNGRHQLAA</sequence>
<dbReference type="PROSITE" id="PS51784">
    <property type="entry name" value="EXOI_SH3"/>
    <property type="match status" value="1"/>
</dbReference>
<dbReference type="InterPro" id="IPR034747">
    <property type="entry name" value="EXOI_SH3"/>
</dbReference>
<gene>
    <name evidence="3" type="ORF">NWE54_00135</name>
</gene>
<accession>A0A9E8CSJ5</accession>
<protein>
    <submittedName>
        <fullName evidence="3">Exonuclease domain-containing protein</fullName>
    </submittedName>
</protein>
<feature type="domain" description="ExoI SH3-like" evidence="1">
    <location>
        <begin position="184"/>
        <end position="333"/>
    </location>
</feature>
<dbReference type="GO" id="GO:0006281">
    <property type="term" value="P:DNA repair"/>
    <property type="evidence" value="ECO:0007669"/>
    <property type="project" value="UniProtKB-KW"/>
</dbReference>
<dbReference type="InterPro" id="IPR013520">
    <property type="entry name" value="Ribonucl_H"/>
</dbReference>
<dbReference type="Gene3D" id="3.30.420.10">
    <property type="entry name" value="Ribonuclease H-like superfamily/Ribonuclease H"/>
    <property type="match status" value="1"/>
</dbReference>
<dbReference type="PROSITE" id="PS51785">
    <property type="entry name" value="EXOI_C"/>
    <property type="match status" value="1"/>
</dbReference>
<dbReference type="Pfam" id="PF26016">
    <property type="entry name" value="ExoI_C"/>
    <property type="match status" value="1"/>
</dbReference>
<evidence type="ECO:0000313" key="3">
    <source>
        <dbReference type="EMBL" id="UZF87251.1"/>
    </source>
</evidence>
<dbReference type="GO" id="GO:0003677">
    <property type="term" value="F:DNA binding"/>
    <property type="evidence" value="ECO:0007669"/>
    <property type="project" value="UniProtKB-KW"/>
</dbReference>
<evidence type="ECO:0000259" key="1">
    <source>
        <dbReference type="PROSITE" id="PS51784"/>
    </source>
</evidence>
<dbReference type="SUPFAM" id="SSF53098">
    <property type="entry name" value="Ribonuclease H-like"/>
    <property type="match status" value="1"/>
</dbReference>
<dbReference type="GO" id="GO:0008310">
    <property type="term" value="F:single-stranded DNA 3'-5' DNA exonuclease activity"/>
    <property type="evidence" value="ECO:0007669"/>
    <property type="project" value="UniProtKB-EC"/>
</dbReference>
<reference evidence="3" key="1">
    <citation type="submission" date="2022-08" db="EMBL/GenBank/DDBJ databases">
        <title>Complete Genome Sequences of 2 Bosea sp. soil isolates.</title>
        <authorList>
            <person name="Alvarez Arevalo M."/>
            <person name="Sterndorff E.B."/>
            <person name="Faurdal D."/>
            <person name="Joergensen T.S."/>
            <person name="Weber T."/>
        </authorList>
    </citation>
    <scope>NUCLEOTIDE SEQUENCE</scope>
    <source>
        <strain evidence="3">NBC_00436</strain>
    </source>
</reference>
<dbReference type="GO" id="GO:0046872">
    <property type="term" value="F:metal ion binding"/>
    <property type="evidence" value="ECO:0007669"/>
    <property type="project" value="UniProtKB-KW"/>
</dbReference>
<proteinExistence type="predicted"/>
<dbReference type="InterPro" id="IPR036397">
    <property type="entry name" value="RNaseH_sf"/>
</dbReference>
<name>A0A9E8CSJ5_9HYPH</name>
<feature type="domain" description="ExoI C-terminal" evidence="2">
    <location>
        <begin position="338"/>
        <end position="462"/>
    </location>
</feature>
<dbReference type="EMBL" id="CP102774">
    <property type="protein sequence ID" value="UZF87251.1"/>
    <property type="molecule type" value="Genomic_DNA"/>
</dbReference>